<dbReference type="Pfam" id="PF07645">
    <property type="entry name" value="EGF_CA"/>
    <property type="match status" value="4"/>
</dbReference>
<comment type="caution">
    <text evidence="6">Lacks conserved residue(s) required for the propagation of feature annotation.</text>
</comment>
<dbReference type="SUPFAM" id="SSF49854">
    <property type="entry name" value="Spermadhesin, CUB domain"/>
    <property type="match status" value="1"/>
</dbReference>
<proteinExistence type="predicted"/>
<dbReference type="OrthoDB" id="4062651at2759"/>
<dbReference type="InterPro" id="IPR049883">
    <property type="entry name" value="NOTCH1_EGF-like"/>
</dbReference>
<dbReference type="FunFam" id="2.60.120.290:FF:000002">
    <property type="entry name" value="Signal peptide, CUB domain and EGF-like domain-containing 2"/>
    <property type="match status" value="1"/>
</dbReference>
<keyword evidence="5" id="KW-0325">Glycoprotein</keyword>
<keyword evidence="12" id="KW-1185">Reference proteome</keyword>
<dbReference type="PROSITE" id="PS50026">
    <property type="entry name" value="EGF_3"/>
    <property type="match status" value="5"/>
</dbReference>
<dbReference type="GO" id="GO:0005615">
    <property type="term" value="C:extracellular space"/>
    <property type="evidence" value="ECO:0000318"/>
    <property type="project" value="GO_Central"/>
</dbReference>
<dbReference type="InterPro" id="IPR011641">
    <property type="entry name" value="Tyr-kin_ephrin_A/B_rcpt-like"/>
</dbReference>
<evidence type="ECO:0000256" key="8">
    <source>
        <dbReference type="SAM" id="SignalP"/>
    </source>
</evidence>
<dbReference type="OMA" id="VETTDNC"/>
<dbReference type="Pfam" id="PF07699">
    <property type="entry name" value="Ephrin_rec_like"/>
    <property type="match status" value="3"/>
</dbReference>
<dbReference type="GO" id="GO:0005509">
    <property type="term" value="F:calcium ion binding"/>
    <property type="evidence" value="ECO:0007669"/>
    <property type="project" value="InterPro"/>
</dbReference>
<dbReference type="InterPro" id="IPR000742">
    <property type="entry name" value="EGF"/>
</dbReference>
<feature type="domain" description="EGF-like" evidence="10">
    <location>
        <begin position="349"/>
        <end position="387"/>
    </location>
</feature>
<feature type="chain" id="PRO_5029642809" description="Signal peptide, CUB and EGF-like domain-containing protein 2" evidence="8">
    <location>
        <begin position="23"/>
        <end position="1089"/>
    </location>
</feature>
<feature type="domain" description="EGF-like" evidence="10">
    <location>
        <begin position="308"/>
        <end position="348"/>
    </location>
</feature>
<dbReference type="AlphaFoldDB" id="A0A7M7P4Y1"/>
<feature type="domain" description="EGF-like" evidence="10">
    <location>
        <begin position="33"/>
        <end position="73"/>
    </location>
</feature>
<feature type="domain" description="EGF-like" evidence="10">
    <location>
        <begin position="115"/>
        <end position="155"/>
    </location>
</feature>
<evidence type="ECO:0000256" key="5">
    <source>
        <dbReference type="ARBA" id="ARBA00023180"/>
    </source>
</evidence>
<evidence type="ECO:0000313" key="12">
    <source>
        <dbReference type="Proteomes" id="UP000007110"/>
    </source>
</evidence>
<dbReference type="FunCoup" id="A0A7M7P4Y1">
    <property type="interactions" value="565"/>
</dbReference>
<feature type="disulfide bond" evidence="6">
    <location>
        <begin position="353"/>
        <end position="363"/>
    </location>
</feature>
<evidence type="ECO:0000256" key="3">
    <source>
        <dbReference type="ARBA" id="ARBA00022737"/>
    </source>
</evidence>
<keyword evidence="2 8" id="KW-0732">Signal</keyword>
<evidence type="ECO:0000259" key="9">
    <source>
        <dbReference type="PROSITE" id="PS01180"/>
    </source>
</evidence>
<dbReference type="InterPro" id="IPR000859">
    <property type="entry name" value="CUB_dom"/>
</dbReference>
<dbReference type="GO" id="GO:0009986">
    <property type="term" value="C:cell surface"/>
    <property type="evidence" value="ECO:0000318"/>
    <property type="project" value="GO_Central"/>
</dbReference>
<dbReference type="CDD" id="cd00054">
    <property type="entry name" value="EGF_CA"/>
    <property type="match status" value="1"/>
</dbReference>
<dbReference type="Gene3D" id="2.10.25.10">
    <property type="entry name" value="Laminin"/>
    <property type="match status" value="8"/>
</dbReference>
<dbReference type="FunFam" id="2.10.25.10:FF:000240">
    <property type="entry name" value="Vitamin K-dependent protein S"/>
    <property type="match status" value="2"/>
</dbReference>
<evidence type="ECO:0000256" key="6">
    <source>
        <dbReference type="PROSITE-ProRule" id="PRU00076"/>
    </source>
</evidence>
<dbReference type="FunFam" id="2.10.50.10:FF:000032">
    <property type="entry name" value="Uncharacterized protein, isoform A"/>
    <property type="match status" value="1"/>
</dbReference>
<dbReference type="PROSITE" id="PS01187">
    <property type="entry name" value="EGF_CA"/>
    <property type="match status" value="3"/>
</dbReference>
<evidence type="ECO:0000256" key="2">
    <source>
        <dbReference type="ARBA" id="ARBA00022729"/>
    </source>
</evidence>
<dbReference type="InterPro" id="IPR035914">
    <property type="entry name" value="Sperma_CUB_dom_sf"/>
</dbReference>
<organism evidence="11 12">
    <name type="scientific">Strongylocentrotus purpuratus</name>
    <name type="common">Purple sea urchin</name>
    <dbReference type="NCBI Taxonomy" id="7668"/>
    <lineage>
        <taxon>Eukaryota</taxon>
        <taxon>Metazoa</taxon>
        <taxon>Echinodermata</taxon>
        <taxon>Eleutherozoa</taxon>
        <taxon>Echinozoa</taxon>
        <taxon>Echinoidea</taxon>
        <taxon>Euechinoidea</taxon>
        <taxon>Echinacea</taxon>
        <taxon>Camarodonta</taxon>
        <taxon>Echinidea</taxon>
        <taxon>Strongylocentrotidae</taxon>
        <taxon>Strongylocentrotus</taxon>
    </lineage>
</organism>
<keyword evidence="1 6" id="KW-0245">EGF-like domain</keyword>
<reference evidence="11" key="2">
    <citation type="submission" date="2021-01" db="UniProtKB">
        <authorList>
            <consortium name="EnsemblMetazoa"/>
        </authorList>
    </citation>
    <scope>IDENTIFICATION</scope>
</reference>
<dbReference type="SUPFAM" id="SSF57184">
    <property type="entry name" value="Growth factor receptor domain"/>
    <property type="match status" value="3"/>
</dbReference>
<dbReference type="Gene3D" id="2.10.50.10">
    <property type="entry name" value="Tumor Necrosis Factor Receptor, subunit A, domain 2"/>
    <property type="match status" value="3"/>
</dbReference>
<dbReference type="SMART" id="SM00179">
    <property type="entry name" value="EGF_CA"/>
    <property type="match status" value="7"/>
</dbReference>
<dbReference type="InterPro" id="IPR018097">
    <property type="entry name" value="EGF_Ca-bd_CS"/>
</dbReference>
<dbReference type="FunFam" id="2.10.25.10:FF:000037">
    <property type="entry name" value="Signal peptide, CUB domain and EGF-like domain-containing 2"/>
    <property type="match status" value="1"/>
</dbReference>
<protein>
    <recommendedName>
        <fullName evidence="13">Signal peptide, CUB and EGF-like domain-containing protein 2</fullName>
    </recommendedName>
</protein>
<dbReference type="FunFam" id="2.10.25.10:FF:000005">
    <property type="entry name" value="Fibrillin 2"/>
    <property type="match status" value="1"/>
</dbReference>
<dbReference type="InterPro" id="IPR000152">
    <property type="entry name" value="EGF-type_Asp/Asn_hydroxyl_site"/>
</dbReference>
<keyword evidence="4 6" id="KW-1015">Disulfide bond</keyword>
<dbReference type="PANTHER" id="PTHR24046:SF7">
    <property type="entry name" value="CUB DOMAIN-CONTAINING PROTEIN"/>
    <property type="match status" value="1"/>
</dbReference>
<dbReference type="KEGG" id="spu:577317"/>
<dbReference type="Proteomes" id="UP000007110">
    <property type="component" value="Unassembled WGS sequence"/>
</dbReference>
<dbReference type="InterPro" id="IPR052071">
    <property type="entry name" value="SCUB_EGF-like_domain"/>
</dbReference>
<dbReference type="Gene3D" id="2.60.120.290">
    <property type="entry name" value="Spermadhesin, CUB domain"/>
    <property type="match status" value="1"/>
</dbReference>
<evidence type="ECO:0000256" key="1">
    <source>
        <dbReference type="ARBA" id="ARBA00022536"/>
    </source>
</evidence>
<keyword evidence="3" id="KW-0677">Repeat</keyword>
<name>A0A7M7P4Y1_STRPU</name>
<dbReference type="PROSITE" id="PS00010">
    <property type="entry name" value="ASX_HYDROXYL"/>
    <property type="match status" value="5"/>
</dbReference>
<dbReference type="CDD" id="cd00041">
    <property type="entry name" value="CUB"/>
    <property type="match status" value="1"/>
</dbReference>
<dbReference type="FunFam" id="2.10.25.10:FF:000256">
    <property type="entry name" value="Signal peptide, CUB domain and EGF like domain containing 2"/>
    <property type="match status" value="1"/>
</dbReference>
<dbReference type="GO" id="GO:0007165">
    <property type="term" value="P:signal transduction"/>
    <property type="evidence" value="ECO:0000318"/>
    <property type="project" value="GO_Central"/>
</dbReference>
<feature type="domain" description="EGF-like" evidence="10">
    <location>
        <begin position="74"/>
        <end position="114"/>
    </location>
</feature>
<evidence type="ECO:0000313" key="11">
    <source>
        <dbReference type="EnsemblMetazoa" id="XP_030845270"/>
    </source>
</evidence>
<dbReference type="PROSITE" id="PS01180">
    <property type="entry name" value="CUB"/>
    <property type="match status" value="1"/>
</dbReference>
<accession>A0A7M7P4Y1</accession>
<dbReference type="RefSeq" id="XP_030845270.1">
    <property type="nucleotide sequence ID" value="XM_030989410.1"/>
</dbReference>
<dbReference type="InParanoid" id="A0A7M7P4Y1"/>
<feature type="domain" description="CUB" evidence="9">
    <location>
        <begin position="882"/>
        <end position="994"/>
    </location>
</feature>
<dbReference type="Pfam" id="PF14670">
    <property type="entry name" value="FXa_inhibition"/>
    <property type="match status" value="3"/>
</dbReference>
<dbReference type="SMART" id="SM00181">
    <property type="entry name" value="EGF"/>
    <property type="match status" value="10"/>
</dbReference>
<reference evidence="12" key="1">
    <citation type="submission" date="2015-02" db="EMBL/GenBank/DDBJ databases">
        <title>Genome sequencing for Strongylocentrotus purpuratus.</title>
        <authorList>
            <person name="Murali S."/>
            <person name="Liu Y."/>
            <person name="Vee V."/>
            <person name="English A."/>
            <person name="Wang M."/>
            <person name="Skinner E."/>
            <person name="Han Y."/>
            <person name="Muzny D.M."/>
            <person name="Worley K.C."/>
            <person name="Gibbs R.A."/>
        </authorList>
    </citation>
    <scope>NUCLEOTIDE SEQUENCE</scope>
</reference>
<dbReference type="PANTHER" id="PTHR24046">
    <property type="entry name" value="SIGNAL PEPTIDE, CUB AND EGF-LIKE DOMAIN-CONTAINING"/>
    <property type="match status" value="1"/>
</dbReference>
<feature type="signal peptide" evidence="8">
    <location>
        <begin position="1"/>
        <end position="22"/>
    </location>
</feature>
<dbReference type="FunFam" id="2.10.25.10:FF:000010">
    <property type="entry name" value="Pro-epidermal growth factor"/>
    <property type="match status" value="1"/>
</dbReference>
<dbReference type="FunFam" id="2.10.50.10:FF:000090">
    <property type="entry name" value="signal peptide, CUB and EGF-like domain-containing protein 2 isoform X1"/>
    <property type="match status" value="1"/>
</dbReference>
<dbReference type="EnsemblMetazoa" id="XM_030989410">
    <property type="protein sequence ID" value="XP_030845270"/>
    <property type="gene ID" value="LOC577317"/>
</dbReference>
<dbReference type="SMART" id="SM00042">
    <property type="entry name" value="CUB"/>
    <property type="match status" value="1"/>
</dbReference>
<evidence type="ECO:0000256" key="4">
    <source>
        <dbReference type="ARBA" id="ARBA00023157"/>
    </source>
</evidence>
<dbReference type="PROSITE" id="PS01186">
    <property type="entry name" value="EGF_2"/>
    <property type="match status" value="5"/>
</dbReference>
<evidence type="ECO:0000259" key="10">
    <source>
        <dbReference type="PROSITE" id="PS50026"/>
    </source>
</evidence>
<evidence type="ECO:0008006" key="13">
    <source>
        <dbReference type="Google" id="ProtNLM"/>
    </source>
</evidence>
<sequence>MSSIYLLLSLYLLASLLLVSRAQEPVVSTGNTEINQCNDGRHNCRENEACTQTRKSFRCSCIHGYNRQGITCRDVDECQVKSGGCVHTCINTLGSYQCGCYFGFTLHIEGKDCLDKDECASGEHRCQHECINTIGSYECACPKGMYLNEDGRTCSNDAGCLNPDLDCAHYCVDVANGQSICQCRPGYLLSGSKNCIPTCLLGNGGCQHVCTDSPIGPLCSCHEKYNLHTDGRTCVEAYDDPDDYSSTSALRADEVLGPRHNGASLSGIETCGLNNGGCDRECEDTPTGVQCSCPEGFDLLADGRTCNDRDECIVDNGGCSHMCTNRLGTYECTCPRGYKLTSEGHTCEDVNECAMNDTCDHTCVNLPGSFRCLCDAGFQAYGITHCGDVDECSINNGGCQHGCHNTQGSYECYCREGFKLHPNKKDCIAAIRCLPLRTPARAILQCETEGTDEVCSLLCESNSHFTASGQGTFNYQCGESTHFEWTHGATNDTLPSCSASVDVPMVSRKARLFFSTSRCELQRRVTRQLSKTINQKLSGTDGLSEESNTESTFDPADPPAPSSAAWESRGFNSTSLASDAGGCRRDCEVSFLNLSCDQQPVARRKRQAGRLSSSSSSITDVAGSGSLITAYVEIVIKARLNGVTSRCDLECVRKKSERKMKRLITKLRKAIERDHFVVQIDGNEYEMSRNLNVTDVSEASCPLGHVMIDAGRCVACSMGTYYHASSGGCLPCEAGSYQDEEGQLECRRCPQQDQQYDVTGARHITECGGQCRPGEYSVDGFQPCDSCPVGSYQPESGRTHCLPCKGGLLTRSHGSTSFADCLAKEHCGPGTYYNVTTHSCERCPRGWYQPHPAMNYCIRCPGNTTTDENGVADGDQCKDTTCRAQIGQYVGYIETPNFPGDYPANVDCTWHIKPPRGRKVIFVVSEIFLRKEDQCGDIVVIRKTASPYSTTSFETCENVTRPIAFLAQSKRVWIRFTTDAAHAAKGFRIHYSMYDETYEDLMKDIVGDGRLYESEYHQEILKNKEVLAALLEIIAHPEIYDNYRLEESRSILPRSFIKLLRNKVARFLYPEEMYPNGYKDPLVTASTWD</sequence>
<dbReference type="SMART" id="SM01411">
    <property type="entry name" value="Ephrin_rec_like"/>
    <property type="match status" value="3"/>
</dbReference>
<feature type="region of interest" description="Disordered" evidence="7">
    <location>
        <begin position="536"/>
        <end position="568"/>
    </location>
</feature>
<dbReference type="Pfam" id="PF00431">
    <property type="entry name" value="CUB"/>
    <property type="match status" value="1"/>
</dbReference>
<dbReference type="InterPro" id="IPR001881">
    <property type="entry name" value="EGF-like_Ca-bd_dom"/>
</dbReference>
<dbReference type="InterPro" id="IPR009030">
    <property type="entry name" value="Growth_fac_rcpt_cys_sf"/>
</dbReference>
<dbReference type="GeneID" id="577317"/>
<dbReference type="SUPFAM" id="SSF57196">
    <property type="entry name" value="EGF/Laminin"/>
    <property type="match status" value="2"/>
</dbReference>
<evidence type="ECO:0000256" key="7">
    <source>
        <dbReference type="SAM" id="MobiDB-lite"/>
    </source>
</evidence>